<evidence type="ECO:0000256" key="1">
    <source>
        <dbReference type="ARBA" id="ARBA00004442"/>
    </source>
</evidence>
<protein>
    <submittedName>
        <fullName evidence="8">Starch-binding associating with outer membrane</fullName>
    </submittedName>
</protein>
<dbReference type="PROSITE" id="PS51257">
    <property type="entry name" value="PROKAR_LIPOPROTEIN"/>
    <property type="match status" value="1"/>
</dbReference>
<keyword evidence="5" id="KW-0998">Cell outer membrane</keyword>
<name>A0A1H2Z0T7_9FLAO</name>
<feature type="domain" description="SusD-like N-terminal" evidence="7">
    <location>
        <begin position="38"/>
        <end position="242"/>
    </location>
</feature>
<evidence type="ECO:0000259" key="7">
    <source>
        <dbReference type="Pfam" id="PF14322"/>
    </source>
</evidence>
<keyword evidence="9" id="KW-1185">Reference proteome</keyword>
<evidence type="ECO:0000313" key="9">
    <source>
        <dbReference type="Proteomes" id="UP000199595"/>
    </source>
</evidence>
<sequence length="605" mass="69201">MKIRYKNSEKYLNMKNLLIGKFTLFLLLALTVMSCSEDFLEETNPNELSTDSFWTNVTDLNLGLVATYKAFSNSNNFSIVDELARTDLAWSSGYQRPFNTNEYYLQTFNEASSTPSKKWAQLYTTIFYANQVIDAYERLTGSLSPNNEEEALEIYAQAKFLRAYMYFILNTSFNNGDVIIMDGIPVEESEFYNNVSSSEDVKAYYRADLEFAMANLPATWEATEKGRATSGAAEAILGQSYLYDNNFEVAAGYFENVINNYGYSLTPNIGSNFTTMDELNEESILEVVRSTDFNSDLNQWDWRDTGATSIQKRLTPIGGWWGAVAANWLIQEYRNDAIDYSDPRNEVYDEDGNFERYRDFSLRTSYSVAIVDDRDLEYYGHVNPAEAANFNVLMTCFWRKHTNWDLGFESEEALSPGKVRSGVNDRLLRLAEIYLQYAECKIEMGDVDEALLYINKVRRRSALQLLGPVGSGEYPLNDHDNLTYDASSLMEHLRYKEYPLELSCEGNGNGRSIDLRRWGVKKQRFQELSERRYDATHYTFTDSEGVNKTKWSSIFVEVDPSSPDADPNVTEFESAALNYQESEHAYWKIPTSELITNPSVGGGDE</sequence>
<keyword evidence="3" id="KW-0732">Signal</keyword>
<evidence type="ECO:0000256" key="5">
    <source>
        <dbReference type="ARBA" id="ARBA00023237"/>
    </source>
</evidence>
<dbReference type="Gene3D" id="1.25.40.390">
    <property type="match status" value="1"/>
</dbReference>
<dbReference type="InterPro" id="IPR012944">
    <property type="entry name" value="SusD_RagB_dom"/>
</dbReference>
<evidence type="ECO:0000259" key="6">
    <source>
        <dbReference type="Pfam" id="PF07980"/>
    </source>
</evidence>
<dbReference type="Pfam" id="PF07980">
    <property type="entry name" value="SusD_RagB"/>
    <property type="match status" value="1"/>
</dbReference>
<comment type="subcellular location">
    <subcellularLocation>
        <location evidence="1">Cell outer membrane</location>
    </subcellularLocation>
</comment>
<dbReference type="RefSeq" id="WP_090122204.1">
    <property type="nucleotide sequence ID" value="NZ_FNNJ01000003.1"/>
</dbReference>
<reference evidence="9" key="1">
    <citation type="submission" date="2016-10" db="EMBL/GenBank/DDBJ databases">
        <authorList>
            <person name="Varghese N."/>
            <person name="Submissions S."/>
        </authorList>
    </citation>
    <scope>NUCLEOTIDE SEQUENCE [LARGE SCALE GENOMIC DNA]</scope>
    <source>
        <strain evidence="9">DSM 24956</strain>
    </source>
</reference>
<dbReference type="Pfam" id="PF14322">
    <property type="entry name" value="SusD-like_3"/>
    <property type="match status" value="1"/>
</dbReference>
<dbReference type="InterPro" id="IPR033985">
    <property type="entry name" value="SusD-like_N"/>
</dbReference>
<evidence type="ECO:0000256" key="4">
    <source>
        <dbReference type="ARBA" id="ARBA00023136"/>
    </source>
</evidence>
<dbReference type="OrthoDB" id="5694214at2"/>
<accession>A0A1H2Z0T7</accession>
<evidence type="ECO:0000256" key="2">
    <source>
        <dbReference type="ARBA" id="ARBA00006275"/>
    </source>
</evidence>
<dbReference type="GO" id="GO:0009279">
    <property type="term" value="C:cell outer membrane"/>
    <property type="evidence" value="ECO:0007669"/>
    <property type="project" value="UniProtKB-SubCell"/>
</dbReference>
<dbReference type="AlphaFoldDB" id="A0A1H2Z0T7"/>
<evidence type="ECO:0000313" key="8">
    <source>
        <dbReference type="EMBL" id="SDX10409.1"/>
    </source>
</evidence>
<dbReference type="Proteomes" id="UP000199595">
    <property type="component" value="Unassembled WGS sequence"/>
</dbReference>
<dbReference type="EMBL" id="FNNJ01000003">
    <property type="protein sequence ID" value="SDX10409.1"/>
    <property type="molecule type" value="Genomic_DNA"/>
</dbReference>
<gene>
    <name evidence="8" type="ORF">SAMN05444411_103101</name>
</gene>
<organism evidence="8 9">
    <name type="scientific">Lutibacter oricola</name>
    <dbReference type="NCBI Taxonomy" id="762486"/>
    <lineage>
        <taxon>Bacteria</taxon>
        <taxon>Pseudomonadati</taxon>
        <taxon>Bacteroidota</taxon>
        <taxon>Flavobacteriia</taxon>
        <taxon>Flavobacteriales</taxon>
        <taxon>Flavobacteriaceae</taxon>
        <taxon>Lutibacter</taxon>
    </lineage>
</organism>
<evidence type="ECO:0000256" key="3">
    <source>
        <dbReference type="ARBA" id="ARBA00022729"/>
    </source>
</evidence>
<feature type="domain" description="RagB/SusD" evidence="6">
    <location>
        <begin position="287"/>
        <end position="599"/>
    </location>
</feature>
<comment type="similarity">
    <text evidence="2">Belongs to the SusD family.</text>
</comment>
<dbReference type="STRING" id="762486.SAMN05444411_103101"/>
<dbReference type="SUPFAM" id="SSF48452">
    <property type="entry name" value="TPR-like"/>
    <property type="match status" value="1"/>
</dbReference>
<proteinExistence type="inferred from homology"/>
<dbReference type="InterPro" id="IPR011990">
    <property type="entry name" value="TPR-like_helical_dom_sf"/>
</dbReference>
<keyword evidence="4" id="KW-0472">Membrane</keyword>